<reference evidence="2 3" key="1">
    <citation type="submission" date="2024-06" db="EMBL/GenBank/DDBJ databases">
        <title>A chromosome-level genome assembly of beet webworm, Loxostege sticticalis.</title>
        <authorList>
            <person name="Zhang Y."/>
        </authorList>
    </citation>
    <scope>NUCLEOTIDE SEQUENCE [LARGE SCALE GENOMIC DNA]</scope>
    <source>
        <strain evidence="2">AQ026</strain>
        <tissue evidence="2">Whole body</tissue>
    </source>
</reference>
<proteinExistence type="predicted"/>
<evidence type="ECO:0000259" key="1">
    <source>
        <dbReference type="PROSITE" id="PS50878"/>
    </source>
</evidence>
<dbReference type="SUPFAM" id="SSF56672">
    <property type="entry name" value="DNA/RNA polymerases"/>
    <property type="match status" value="1"/>
</dbReference>
<name>A0ABR3I635_LOXSC</name>
<comment type="caution">
    <text evidence="2">The sequence shown here is derived from an EMBL/GenBank/DDBJ whole genome shotgun (WGS) entry which is preliminary data.</text>
</comment>
<keyword evidence="3" id="KW-1185">Reference proteome</keyword>
<organism evidence="2 3">
    <name type="scientific">Loxostege sticticalis</name>
    <name type="common">Beet webworm moth</name>
    <dbReference type="NCBI Taxonomy" id="481309"/>
    <lineage>
        <taxon>Eukaryota</taxon>
        <taxon>Metazoa</taxon>
        <taxon>Ecdysozoa</taxon>
        <taxon>Arthropoda</taxon>
        <taxon>Hexapoda</taxon>
        <taxon>Insecta</taxon>
        <taxon>Pterygota</taxon>
        <taxon>Neoptera</taxon>
        <taxon>Endopterygota</taxon>
        <taxon>Lepidoptera</taxon>
        <taxon>Glossata</taxon>
        <taxon>Ditrysia</taxon>
        <taxon>Pyraloidea</taxon>
        <taxon>Crambidae</taxon>
        <taxon>Pyraustinae</taxon>
        <taxon>Loxostege</taxon>
    </lineage>
</organism>
<feature type="domain" description="Reverse transcriptase" evidence="1">
    <location>
        <begin position="1"/>
        <end position="261"/>
    </location>
</feature>
<dbReference type="PROSITE" id="PS50878">
    <property type="entry name" value="RT_POL"/>
    <property type="match status" value="1"/>
</dbReference>
<dbReference type="EMBL" id="JBEUOH010000008">
    <property type="protein sequence ID" value="KAL0884208.1"/>
    <property type="molecule type" value="Genomic_DNA"/>
</dbReference>
<dbReference type="InterPro" id="IPR000477">
    <property type="entry name" value="RT_dom"/>
</dbReference>
<sequence length="403" mass="45872">MRSSVIPIPKNKTGDLGDSTNYRPISLGTVFGKILERLLQPELLKYIKVDDAQFGFRPGLSTDSAIFSLKQIVGHYTSRETSVYACFLDLSRAFDLVNYDILWSKLACLKVPPELLNLLRYWYDNQTNNVRWGDTTSNNYKLECGVRQGGLTSPDLFNAYINDLIVGLRQTKVGCHIGGLCVNSLSYADDMVLLSPSIRGLRKLLSVCEDYANANGLKYNVKKTEMMVFRAGKGPRNVPNVFLNGSAVRVVDHFRYLGHIMSGDLRDDRDMERERRALAVRCNMLGRRFRRSSKSVRTLLFKTFCQGLYTCQLWTNYLKKSYNAIRVQYNDAFRILMGLPRYCSASGMFAAARVPDFFAVLRSWVASFWQRLSESSNEILKVACEGFAGSIFRHWRSLHQAVV</sequence>
<accession>A0ABR3I635</accession>
<dbReference type="Proteomes" id="UP001549920">
    <property type="component" value="Unassembled WGS sequence"/>
</dbReference>
<gene>
    <name evidence="2" type="ORF">ABMA27_016210</name>
</gene>
<dbReference type="PANTHER" id="PTHR47027">
    <property type="entry name" value="REVERSE TRANSCRIPTASE DOMAIN-CONTAINING PROTEIN"/>
    <property type="match status" value="1"/>
</dbReference>
<dbReference type="InterPro" id="IPR043502">
    <property type="entry name" value="DNA/RNA_pol_sf"/>
</dbReference>
<evidence type="ECO:0000313" key="3">
    <source>
        <dbReference type="Proteomes" id="UP001549920"/>
    </source>
</evidence>
<dbReference type="CDD" id="cd01650">
    <property type="entry name" value="RT_nLTR_like"/>
    <property type="match status" value="1"/>
</dbReference>
<dbReference type="Pfam" id="PF00078">
    <property type="entry name" value="RVT_1"/>
    <property type="match status" value="1"/>
</dbReference>
<protein>
    <recommendedName>
        <fullName evidence="1">Reverse transcriptase domain-containing protein</fullName>
    </recommendedName>
</protein>
<evidence type="ECO:0000313" key="2">
    <source>
        <dbReference type="EMBL" id="KAL0884208.1"/>
    </source>
</evidence>
<dbReference type="PANTHER" id="PTHR47027:SF30">
    <property type="entry name" value="THAP-TYPE DOMAIN-CONTAINING PROTEIN"/>
    <property type="match status" value="1"/>
</dbReference>